<keyword evidence="3" id="KW-1185">Reference proteome</keyword>
<proteinExistence type="predicted"/>
<gene>
    <name evidence="2" type="ORF">FA046_10710</name>
</gene>
<sequence>MGTPKKPVKKPIAKPTDEDDDINELEDESPSKKKFVDEDDDDFDLPIDDIGGFDEIGFDDDDDF</sequence>
<accession>A0A4U1BZ91</accession>
<dbReference type="EMBL" id="SWBP01000003">
    <property type="protein sequence ID" value="TKB97818.1"/>
    <property type="molecule type" value="Genomic_DNA"/>
</dbReference>
<feature type="compositionally biased region" description="Acidic residues" evidence="1">
    <location>
        <begin position="37"/>
        <end position="47"/>
    </location>
</feature>
<feature type="region of interest" description="Disordered" evidence="1">
    <location>
        <begin position="1"/>
        <end position="64"/>
    </location>
</feature>
<feature type="compositionally biased region" description="Basic residues" evidence="1">
    <location>
        <begin position="1"/>
        <end position="12"/>
    </location>
</feature>
<dbReference type="RefSeq" id="WP_136826392.1">
    <property type="nucleotide sequence ID" value="NZ_SWBP01000003.1"/>
</dbReference>
<evidence type="ECO:0000313" key="2">
    <source>
        <dbReference type="EMBL" id="TKB97818.1"/>
    </source>
</evidence>
<evidence type="ECO:0000313" key="3">
    <source>
        <dbReference type="Proteomes" id="UP000308181"/>
    </source>
</evidence>
<comment type="caution">
    <text evidence="2">The sequence shown here is derived from an EMBL/GenBank/DDBJ whole genome shotgun (WGS) entry which is preliminary data.</text>
</comment>
<name>A0A4U1BZ91_9SPHI</name>
<feature type="compositionally biased region" description="Acidic residues" evidence="1">
    <location>
        <begin position="17"/>
        <end position="28"/>
    </location>
</feature>
<organism evidence="2 3">
    <name type="scientific">Pedobacter cryophilus</name>
    <dbReference type="NCBI Taxonomy" id="2571271"/>
    <lineage>
        <taxon>Bacteria</taxon>
        <taxon>Pseudomonadati</taxon>
        <taxon>Bacteroidota</taxon>
        <taxon>Sphingobacteriia</taxon>
        <taxon>Sphingobacteriales</taxon>
        <taxon>Sphingobacteriaceae</taxon>
        <taxon>Pedobacter</taxon>
    </lineage>
</organism>
<evidence type="ECO:0000256" key="1">
    <source>
        <dbReference type="SAM" id="MobiDB-lite"/>
    </source>
</evidence>
<dbReference type="AlphaFoldDB" id="A0A4U1BZ91"/>
<dbReference type="Proteomes" id="UP000308181">
    <property type="component" value="Unassembled WGS sequence"/>
</dbReference>
<reference evidence="2 3" key="1">
    <citation type="submission" date="2019-04" db="EMBL/GenBank/DDBJ databases">
        <title>Pedobacter sp. AR-3-17 sp. nov., isolated from Arctic soil.</title>
        <authorList>
            <person name="Dahal R.H."/>
            <person name="Kim D.-U."/>
        </authorList>
    </citation>
    <scope>NUCLEOTIDE SEQUENCE [LARGE SCALE GENOMIC DNA]</scope>
    <source>
        <strain evidence="2 3">AR-3-17</strain>
    </source>
</reference>
<protein>
    <submittedName>
        <fullName evidence="2">Uncharacterized protein</fullName>
    </submittedName>
</protein>